<dbReference type="EMBL" id="QUSY01002065">
    <property type="protein sequence ID" value="RHY22530.1"/>
    <property type="molecule type" value="Genomic_DNA"/>
</dbReference>
<name>A0A418AI51_9STRA</name>
<dbReference type="Proteomes" id="UP000285060">
    <property type="component" value="Unassembled WGS sequence"/>
</dbReference>
<keyword evidence="2" id="KW-1185">Reference proteome</keyword>
<protein>
    <submittedName>
        <fullName evidence="1">Uncharacterized protein</fullName>
    </submittedName>
</protein>
<organism evidence="1 2">
    <name type="scientific">Aphanomyces invadans</name>
    <dbReference type="NCBI Taxonomy" id="157072"/>
    <lineage>
        <taxon>Eukaryota</taxon>
        <taxon>Sar</taxon>
        <taxon>Stramenopiles</taxon>
        <taxon>Oomycota</taxon>
        <taxon>Saprolegniomycetes</taxon>
        <taxon>Saprolegniales</taxon>
        <taxon>Verrucalvaceae</taxon>
        <taxon>Aphanomyces</taxon>
    </lineage>
</organism>
<sequence>MFCTNASSRQNKPCLSIEAFSKTTGFQFRGSRCTLASVDEDILLLRQVSADMPFLARRGFMMDKPLRRLLGARGLDAPTSTPRRPTTALTHSLKLIARATKNHLVPPAFRRKLSRKLCWMNCCRPLTMPRKKRYSALRVRKICKSTTRTSAVSFERKPCSRWEKGRSTLMTTLFLAEVVAR</sequence>
<accession>A0A418AI51</accession>
<proteinExistence type="predicted"/>
<comment type="caution">
    <text evidence="1">The sequence shown here is derived from an EMBL/GenBank/DDBJ whole genome shotgun (WGS) entry which is preliminary data.</text>
</comment>
<evidence type="ECO:0000313" key="2">
    <source>
        <dbReference type="Proteomes" id="UP000285060"/>
    </source>
</evidence>
<dbReference type="AlphaFoldDB" id="A0A418AI51"/>
<evidence type="ECO:0000313" key="1">
    <source>
        <dbReference type="EMBL" id="RHY22530.1"/>
    </source>
</evidence>
<reference evidence="1 2" key="1">
    <citation type="submission" date="2018-08" db="EMBL/GenBank/DDBJ databases">
        <title>Aphanomyces genome sequencing and annotation.</title>
        <authorList>
            <person name="Minardi D."/>
            <person name="Oidtmann B."/>
            <person name="Van Der Giezen M."/>
            <person name="Studholme D.J."/>
        </authorList>
    </citation>
    <scope>NUCLEOTIDE SEQUENCE [LARGE SCALE GENOMIC DNA]</scope>
    <source>
        <strain evidence="1 2">NJM0002</strain>
    </source>
</reference>
<gene>
    <name evidence="1" type="ORF">DYB32_009473</name>
</gene>